<evidence type="ECO:0000313" key="9">
    <source>
        <dbReference type="EMBL" id="OJJ40905.1"/>
    </source>
</evidence>
<dbReference type="InterPro" id="IPR001128">
    <property type="entry name" value="Cyt_P450"/>
</dbReference>
<comment type="cofactor">
    <cofactor evidence="1 7">
        <name>heme</name>
        <dbReference type="ChEBI" id="CHEBI:30413"/>
    </cofactor>
</comment>
<evidence type="ECO:0000256" key="2">
    <source>
        <dbReference type="ARBA" id="ARBA00010617"/>
    </source>
</evidence>
<keyword evidence="3 7" id="KW-0479">Metal-binding</keyword>
<dbReference type="PRINTS" id="PR00463">
    <property type="entry name" value="EP450I"/>
</dbReference>
<dbReference type="GO" id="GO:0020037">
    <property type="term" value="F:heme binding"/>
    <property type="evidence" value="ECO:0007669"/>
    <property type="project" value="InterPro"/>
</dbReference>
<dbReference type="Gene3D" id="1.10.630.10">
    <property type="entry name" value="Cytochrome P450"/>
    <property type="match status" value="1"/>
</dbReference>
<dbReference type="EMBL" id="KV878209">
    <property type="protein sequence ID" value="OJJ40905.1"/>
    <property type="molecule type" value="Genomic_DNA"/>
</dbReference>
<dbReference type="AlphaFoldDB" id="A0A1L9S142"/>
<dbReference type="VEuPathDB" id="FungiDB:ASPWEDRAFT_34375"/>
<gene>
    <name evidence="9" type="ORF">ASPWEDRAFT_34375</name>
</gene>
<dbReference type="SUPFAM" id="SSF48264">
    <property type="entry name" value="Cytochrome P450"/>
    <property type="match status" value="1"/>
</dbReference>
<keyword evidence="8" id="KW-0732">Signal</keyword>
<dbReference type="Pfam" id="PF00067">
    <property type="entry name" value="p450"/>
    <property type="match status" value="1"/>
</dbReference>
<feature type="binding site" description="axial binding residue" evidence="7">
    <location>
        <position position="448"/>
    </location>
    <ligand>
        <name>heme</name>
        <dbReference type="ChEBI" id="CHEBI:30413"/>
    </ligand>
    <ligandPart>
        <name>Fe</name>
        <dbReference type="ChEBI" id="CHEBI:18248"/>
    </ligandPart>
</feature>
<evidence type="ECO:0000256" key="1">
    <source>
        <dbReference type="ARBA" id="ARBA00001971"/>
    </source>
</evidence>
<feature type="signal peptide" evidence="8">
    <location>
        <begin position="1"/>
        <end position="20"/>
    </location>
</feature>
<dbReference type="STRING" id="1073089.A0A1L9S142"/>
<evidence type="ECO:0000313" key="10">
    <source>
        <dbReference type="Proteomes" id="UP000184383"/>
    </source>
</evidence>
<dbReference type="GO" id="GO:0016705">
    <property type="term" value="F:oxidoreductase activity, acting on paired donors, with incorporation or reduction of molecular oxygen"/>
    <property type="evidence" value="ECO:0007669"/>
    <property type="project" value="InterPro"/>
</dbReference>
<keyword evidence="10" id="KW-1185">Reference proteome</keyword>
<dbReference type="OrthoDB" id="1103324at2759"/>
<evidence type="ECO:0000256" key="8">
    <source>
        <dbReference type="SAM" id="SignalP"/>
    </source>
</evidence>
<dbReference type="PANTHER" id="PTHR46300:SF2">
    <property type="entry name" value="CYTOCHROME P450 MONOOXYGENASE ALNH-RELATED"/>
    <property type="match status" value="1"/>
</dbReference>
<dbReference type="GeneID" id="63749832"/>
<sequence>MIWIVVLAALLIQFIRYAWTYGHRTSDMPSGPPTLPFIGNIHQIPKSYTHLQFTKWARIYGPLYTLKIGPSTMAVITSRRLVKEVIDRKSSIYSDRPASYIAQSLITKGDHMLVMQYGAQWRMMRRLAHHHFMESMVDETQLDIVNAEAVQLVRDFLVDAHDEGGYGHMEYPKRYSHSIASSILFGIRTATHHGSNMNRLYTMLEGFTEILETGATPPIDIYPWLKYIPERLFGNYVTRARAVGTQMETLHGEILQTILKRRGESPEKNLGSFMDKVLDAQDRNQLPLRQVAFIGGVLSEGGSDTTSTLIITIIQALILNPDVQKKAQAEIDAVVGFDRSPIWADMKQLPYLNMIVKEGHRWRAILPLCFPHALSQDDWIDGKFLPKGTTIIINTWGIHMDPSQHPEYNPESFIPERYADHPLLASEYVGGKWENRDHYGYGVSRRICPGIHLAERNLLLAVTKLLWAFDFLPDERKTIDTDLRTGYNRGFLYSAKPFGCRTKVRSDRVRETVEREFGIAQRDVFSRFQEG</sequence>
<name>A0A1L9S142_ASPWE</name>
<dbReference type="Proteomes" id="UP000184383">
    <property type="component" value="Unassembled WGS sequence"/>
</dbReference>
<evidence type="ECO:0000256" key="4">
    <source>
        <dbReference type="ARBA" id="ARBA00023002"/>
    </source>
</evidence>
<keyword evidence="6" id="KW-0503">Monooxygenase</keyword>
<dbReference type="CDD" id="cd11065">
    <property type="entry name" value="CYP64-like"/>
    <property type="match status" value="1"/>
</dbReference>
<dbReference type="InterPro" id="IPR050364">
    <property type="entry name" value="Cytochrome_P450_fung"/>
</dbReference>
<dbReference type="InterPro" id="IPR002401">
    <property type="entry name" value="Cyt_P450_E_grp-I"/>
</dbReference>
<dbReference type="GO" id="GO:0005506">
    <property type="term" value="F:iron ion binding"/>
    <property type="evidence" value="ECO:0007669"/>
    <property type="project" value="InterPro"/>
</dbReference>
<dbReference type="GO" id="GO:0004497">
    <property type="term" value="F:monooxygenase activity"/>
    <property type="evidence" value="ECO:0007669"/>
    <property type="project" value="UniProtKB-KW"/>
</dbReference>
<dbReference type="RefSeq" id="XP_040694581.1">
    <property type="nucleotide sequence ID" value="XM_040833984.1"/>
</dbReference>
<organism evidence="9 10">
    <name type="scientific">Aspergillus wentii DTO 134E9</name>
    <dbReference type="NCBI Taxonomy" id="1073089"/>
    <lineage>
        <taxon>Eukaryota</taxon>
        <taxon>Fungi</taxon>
        <taxon>Dikarya</taxon>
        <taxon>Ascomycota</taxon>
        <taxon>Pezizomycotina</taxon>
        <taxon>Eurotiomycetes</taxon>
        <taxon>Eurotiomycetidae</taxon>
        <taxon>Eurotiales</taxon>
        <taxon>Aspergillaceae</taxon>
        <taxon>Aspergillus</taxon>
        <taxon>Aspergillus subgen. Cremei</taxon>
    </lineage>
</organism>
<keyword evidence="5 7" id="KW-0408">Iron</keyword>
<keyword evidence="4" id="KW-0560">Oxidoreductase</keyword>
<dbReference type="InterPro" id="IPR036396">
    <property type="entry name" value="Cyt_P450_sf"/>
</dbReference>
<reference evidence="10" key="1">
    <citation type="journal article" date="2017" name="Genome Biol.">
        <title>Comparative genomics reveals high biological diversity and specific adaptations in the industrially and medically important fungal genus Aspergillus.</title>
        <authorList>
            <person name="de Vries R.P."/>
            <person name="Riley R."/>
            <person name="Wiebenga A."/>
            <person name="Aguilar-Osorio G."/>
            <person name="Amillis S."/>
            <person name="Uchima C.A."/>
            <person name="Anderluh G."/>
            <person name="Asadollahi M."/>
            <person name="Askin M."/>
            <person name="Barry K."/>
            <person name="Battaglia E."/>
            <person name="Bayram O."/>
            <person name="Benocci T."/>
            <person name="Braus-Stromeyer S.A."/>
            <person name="Caldana C."/>
            <person name="Canovas D."/>
            <person name="Cerqueira G.C."/>
            <person name="Chen F."/>
            <person name="Chen W."/>
            <person name="Choi C."/>
            <person name="Clum A."/>
            <person name="Dos Santos R.A."/>
            <person name="Damasio A.R."/>
            <person name="Diallinas G."/>
            <person name="Emri T."/>
            <person name="Fekete E."/>
            <person name="Flipphi M."/>
            <person name="Freyberg S."/>
            <person name="Gallo A."/>
            <person name="Gournas C."/>
            <person name="Habgood R."/>
            <person name="Hainaut M."/>
            <person name="Harispe M.L."/>
            <person name="Henrissat B."/>
            <person name="Hilden K.S."/>
            <person name="Hope R."/>
            <person name="Hossain A."/>
            <person name="Karabika E."/>
            <person name="Karaffa L."/>
            <person name="Karanyi Z."/>
            <person name="Krasevec N."/>
            <person name="Kuo A."/>
            <person name="Kusch H."/>
            <person name="LaButti K."/>
            <person name="Lagendijk E.L."/>
            <person name="Lapidus A."/>
            <person name="Levasseur A."/>
            <person name="Lindquist E."/>
            <person name="Lipzen A."/>
            <person name="Logrieco A.F."/>
            <person name="MacCabe A."/>
            <person name="Maekelae M.R."/>
            <person name="Malavazi I."/>
            <person name="Melin P."/>
            <person name="Meyer V."/>
            <person name="Mielnichuk N."/>
            <person name="Miskei M."/>
            <person name="Molnar A.P."/>
            <person name="Mule G."/>
            <person name="Ngan C.Y."/>
            <person name="Orejas M."/>
            <person name="Orosz E."/>
            <person name="Ouedraogo J.P."/>
            <person name="Overkamp K.M."/>
            <person name="Park H.-S."/>
            <person name="Perrone G."/>
            <person name="Piumi F."/>
            <person name="Punt P.J."/>
            <person name="Ram A.F."/>
            <person name="Ramon A."/>
            <person name="Rauscher S."/>
            <person name="Record E."/>
            <person name="Riano-Pachon D.M."/>
            <person name="Robert V."/>
            <person name="Roehrig J."/>
            <person name="Ruller R."/>
            <person name="Salamov A."/>
            <person name="Salih N.S."/>
            <person name="Samson R.A."/>
            <person name="Sandor E."/>
            <person name="Sanguinetti M."/>
            <person name="Schuetze T."/>
            <person name="Sepcic K."/>
            <person name="Shelest E."/>
            <person name="Sherlock G."/>
            <person name="Sophianopoulou V."/>
            <person name="Squina F.M."/>
            <person name="Sun H."/>
            <person name="Susca A."/>
            <person name="Todd R.B."/>
            <person name="Tsang A."/>
            <person name="Unkles S.E."/>
            <person name="van de Wiele N."/>
            <person name="van Rossen-Uffink D."/>
            <person name="Oliveira J.V."/>
            <person name="Vesth T.C."/>
            <person name="Visser J."/>
            <person name="Yu J.-H."/>
            <person name="Zhou M."/>
            <person name="Andersen M.R."/>
            <person name="Archer D.B."/>
            <person name="Baker S.E."/>
            <person name="Benoit I."/>
            <person name="Brakhage A.A."/>
            <person name="Braus G.H."/>
            <person name="Fischer R."/>
            <person name="Frisvad J.C."/>
            <person name="Goldman G.H."/>
            <person name="Houbraken J."/>
            <person name="Oakley B."/>
            <person name="Pocsi I."/>
            <person name="Scazzocchio C."/>
            <person name="Seiboth B."/>
            <person name="vanKuyk P.A."/>
            <person name="Wortman J."/>
            <person name="Dyer P.S."/>
            <person name="Grigoriev I.V."/>
        </authorList>
    </citation>
    <scope>NUCLEOTIDE SEQUENCE [LARGE SCALE GENOMIC DNA]</scope>
    <source>
        <strain evidence="10">DTO 134E9</strain>
    </source>
</reference>
<evidence type="ECO:0008006" key="11">
    <source>
        <dbReference type="Google" id="ProtNLM"/>
    </source>
</evidence>
<evidence type="ECO:0000256" key="5">
    <source>
        <dbReference type="ARBA" id="ARBA00023004"/>
    </source>
</evidence>
<keyword evidence="7" id="KW-0349">Heme</keyword>
<evidence type="ECO:0000256" key="7">
    <source>
        <dbReference type="PIRSR" id="PIRSR602401-1"/>
    </source>
</evidence>
<evidence type="ECO:0000256" key="6">
    <source>
        <dbReference type="ARBA" id="ARBA00023033"/>
    </source>
</evidence>
<dbReference type="PANTHER" id="PTHR46300">
    <property type="entry name" value="P450, PUTATIVE (EUROFUNG)-RELATED-RELATED"/>
    <property type="match status" value="1"/>
</dbReference>
<comment type="similarity">
    <text evidence="2">Belongs to the cytochrome P450 family.</text>
</comment>
<evidence type="ECO:0000256" key="3">
    <source>
        <dbReference type="ARBA" id="ARBA00022723"/>
    </source>
</evidence>
<accession>A0A1L9S142</accession>
<feature type="chain" id="PRO_5012318432" description="Cytochrome P450" evidence="8">
    <location>
        <begin position="21"/>
        <end position="531"/>
    </location>
</feature>
<protein>
    <recommendedName>
        <fullName evidence="11">Cytochrome P450</fullName>
    </recommendedName>
</protein>
<proteinExistence type="inferred from homology"/>